<reference evidence="1" key="1">
    <citation type="submission" date="2018-02" db="EMBL/GenBank/DDBJ databases">
        <title>The genomes of Aspergillus section Nigri reveals drivers in fungal speciation.</title>
        <authorList>
            <consortium name="DOE Joint Genome Institute"/>
            <person name="Vesth T.C."/>
            <person name="Nybo J."/>
            <person name="Theobald S."/>
            <person name="Brandl J."/>
            <person name="Frisvad J.C."/>
            <person name="Nielsen K.F."/>
            <person name="Lyhne E.K."/>
            <person name="Kogle M.E."/>
            <person name="Kuo A."/>
            <person name="Riley R."/>
            <person name="Clum A."/>
            <person name="Nolan M."/>
            <person name="Lipzen A."/>
            <person name="Salamov A."/>
            <person name="Henrissat B."/>
            <person name="Wiebenga A."/>
            <person name="De vries R.P."/>
            <person name="Grigoriev I.V."/>
            <person name="Mortensen U.H."/>
            <person name="Andersen M.R."/>
            <person name="Baker S.E."/>
        </authorList>
    </citation>
    <scope>NUCLEOTIDE SEQUENCE</scope>
    <source>
        <strain evidence="1">CBS 621.78</strain>
    </source>
</reference>
<organism evidence="1 2">
    <name type="scientific">Aspergillus brunneoviolaceus CBS 621.78</name>
    <dbReference type="NCBI Taxonomy" id="1450534"/>
    <lineage>
        <taxon>Eukaryota</taxon>
        <taxon>Fungi</taxon>
        <taxon>Dikarya</taxon>
        <taxon>Ascomycota</taxon>
        <taxon>Pezizomycotina</taxon>
        <taxon>Eurotiomycetes</taxon>
        <taxon>Eurotiomycetidae</taxon>
        <taxon>Eurotiales</taxon>
        <taxon>Aspergillaceae</taxon>
        <taxon>Aspergillus</taxon>
        <taxon>Aspergillus subgen. Circumdati</taxon>
    </lineage>
</organism>
<sequence length="153" mass="17632">MSELSFHHKKTPITFFDPHFWIKHLFLERQLKTLLSSCHVLICISSTRGPSTEKRRENGRCPRQGCVDGGAGMTSTPAPSQACEGRELKHHNPEELNRDTNSTHPQTRQCPIARRHRCSRRHQVLRGNISIPKFRWPGRSEDQSRYNSPLRGV</sequence>
<dbReference type="Proteomes" id="UP000249057">
    <property type="component" value="Unassembled WGS sequence"/>
</dbReference>
<gene>
    <name evidence="1" type="ORF">BO95DRAFT_195312</name>
</gene>
<protein>
    <submittedName>
        <fullName evidence="1">Uncharacterized protein</fullName>
    </submittedName>
</protein>
<keyword evidence="2" id="KW-1185">Reference proteome</keyword>
<name>A0ACD1GMA2_9EURO</name>
<proteinExistence type="predicted"/>
<evidence type="ECO:0000313" key="2">
    <source>
        <dbReference type="Proteomes" id="UP000249057"/>
    </source>
</evidence>
<evidence type="ECO:0000313" key="1">
    <source>
        <dbReference type="EMBL" id="RAH50239.1"/>
    </source>
</evidence>
<accession>A0ACD1GMA2</accession>
<dbReference type="EMBL" id="KZ825314">
    <property type="protein sequence ID" value="RAH50239.1"/>
    <property type="molecule type" value="Genomic_DNA"/>
</dbReference>